<keyword evidence="2" id="KW-1185">Reference proteome</keyword>
<gene>
    <name evidence="1" type="ORF">ACAOBT_LOCUS7515</name>
</gene>
<evidence type="ECO:0000313" key="2">
    <source>
        <dbReference type="Proteomes" id="UP001152888"/>
    </source>
</evidence>
<evidence type="ECO:0000313" key="1">
    <source>
        <dbReference type="EMBL" id="CAH1967726.1"/>
    </source>
</evidence>
<sequence length="31" mass="3744">MYTLFNSICNRADVCHDSLNKILNIYREQLR</sequence>
<name>A0A9P0K5I7_ACAOB</name>
<protein>
    <submittedName>
        <fullName evidence="1">Uncharacterized protein</fullName>
    </submittedName>
</protein>
<accession>A0A9P0K5I7</accession>
<proteinExistence type="predicted"/>
<organism evidence="1 2">
    <name type="scientific">Acanthoscelides obtectus</name>
    <name type="common">Bean weevil</name>
    <name type="synonym">Bruchus obtectus</name>
    <dbReference type="NCBI Taxonomy" id="200917"/>
    <lineage>
        <taxon>Eukaryota</taxon>
        <taxon>Metazoa</taxon>
        <taxon>Ecdysozoa</taxon>
        <taxon>Arthropoda</taxon>
        <taxon>Hexapoda</taxon>
        <taxon>Insecta</taxon>
        <taxon>Pterygota</taxon>
        <taxon>Neoptera</taxon>
        <taxon>Endopterygota</taxon>
        <taxon>Coleoptera</taxon>
        <taxon>Polyphaga</taxon>
        <taxon>Cucujiformia</taxon>
        <taxon>Chrysomeloidea</taxon>
        <taxon>Chrysomelidae</taxon>
        <taxon>Bruchinae</taxon>
        <taxon>Bruchini</taxon>
        <taxon>Acanthoscelides</taxon>
    </lineage>
</organism>
<dbReference type="EMBL" id="CAKOFQ010006747">
    <property type="protein sequence ID" value="CAH1967726.1"/>
    <property type="molecule type" value="Genomic_DNA"/>
</dbReference>
<dbReference type="Proteomes" id="UP001152888">
    <property type="component" value="Unassembled WGS sequence"/>
</dbReference>
<comment type="caution">
    <text evidence="1">The sequence shown here is derived from an EMBL/GenBank/DDBJ whole genome shotgun (WGS) entry which is preliminary data.</text>
</comment>
<reference evidence="1" key="1">
    <citation type="submission" date="2022-03" db="EMBL/GenBank/DDBJ databases">
        <authorList>
            <person name="Sayadi A."/>
        </authorList>
    </citation>
    <scope>NUCLEOTIDE SEQUENCE</scope>
</reference>
<dbReference type="AlphaFoldDB" id="A0A9P0K5I7"/>